<dbReference type="Proteomes" id="UP001314263">
    <property type="component" value="Unassembled WGS sequence"/>
</dbReference>
<feature type="coiled-coil region" evidence="1">
    <location>
        <begin position="33"/>
        <end position="60"/>
    </location>
</feature>
<dbReference type="Gene3D" id="1.10.287.1490">
    <property type="match status" value="1"/>
</dbReference>
<feature type="region of interest" description="Disordered" evidence="2">
    <location>
        <begin position="610"/>
        <end position="676"/>
    </location>
</feature>
<feature type="compositionally biased region" description="Low complexity" evidence="2">
    <location>
        <begin position="788"/>
        <end position="797"/>
    </location>
</feature>
<evidence type="ECO:0000256" key="2">
    <source>
        <dbReference type="SAM" id="MobiDB-lite"/>
    </source>
</evidence>
<sequence>MTMSSPHAAASTDSEGLSQYTTHWELSALRMRTATLDAENEALRSHVSQLQEQIALLCEDLQPDGGLVNEATAARIAALQTDLTQKLGALEDSSMQNEALSSDNEVLRGELERVEGRMQTLQQDHATTQARLHTLQQLYLKSSRTLPPPPDAQATREQRLAAAIAPHMLAQGHSGSPARDDEPILPPRDIVHALNEIAALQKERAGLKAQVKRLEDRGEQLARDKEELSEGLTVLKKEQSIAAGPGQTRTINLMRRVHNLAEQLKQKEVALAEKSAYVGKLEWRLLCQHKSLEEKHNKATARAAGRLPPPAKPQLPGRQKSPTLKLRQAPEAAMRSRALPGIRAAPAPAPLEDSFVTPRGQPAAGAGMLSAQGAAARRASAQCATQASGAGSPVQPANAQHRATEAPQARDSTSRSLAEALAGRPQSRGLQVAASPLYVSRSERQSMSVSQGGVVNQQVPQVPPSLTASPAISEMIYSLPGTPMSQSWLAGRGLSRNGFTPARAPAGSSSSAGGALPDAVPVHGRMQPAHATADEAGLPGRPGSSQAAIAASARNETPGCLPAGQADTSLGHEQDPRAQTQHADGAQLRGADTAVPVSETPEIPFTLRQIDEQPVERDGRARSAAGRQQNLYPLAGNEAQPEGLSRRQTGSSYVSCDGGECQGGPEGTPLDYSGFSSDMRAHANATAESLFRQAEASTARDSAERSSDPDSGGIQQGSTGMDGSPEELSVGELEEHIRALQLEIAESDAARAAMRKRMRVKHAEQDVGKPYGQAISSLLSLDSSAVTGAAASGASQSDEACNIGWTMSPEKVAAEVP</sequence>
<protein>
    <submittedName>
        <fullName evidence="3">Uncharacterized protein</fullName>
    </submittedName>
</protein>
<feature type="compositionally biased region" description="Basic and acidic residues" evidence="2">
    <location>
        <begin position="610"/>
        <end position="621"/>
    </location>
</feature>
<dbReference type="EMBL" id="CAUYUE010000007">
    <property type="protein sequence ID" value="CAK0782598.1"/>
    <property type="molecule type" value="Genomic_DNA"/>
</dbReference>
<reference evidence="3 4" key="1">
    <citation type="submission" date="2023-10" db="EMBL/GenBank/DDBJ databases">
        <authorList>
            <person name="Maclean D."/>
            <person name="Macfadyen A."/>
        </authorList>
    </citation>
    <scope>NUCLEOTIDE SEQUENCE [LARGE SCALE GENOMIC DNA]</scope>
</reference>
<dbReference type="PANTHER" id="PTHR45615:SF80">
    <property type="entry name" value="GRIP DOMAIN-CONTAINING PROTEIN"/>
    <property type="match status" value="1"/>
</dbReference>
<feature type="compositionally biased region" description="Low complexity" evidence="2">
    <location>
        <begin position="501"/>
        <end position="519"/>
    </location>
</feature>
<feature type="coiled-coil region" evidence="1">
    <location>
        <begin position="190"/>
        <end position="231"/>
    </location>
</feature>
<organism evidence="3 4">
    <name type="scientific">Coccomyxa viridis</name>
    <dbReference type="NCBI Taxonomy" id="1274662"/>
    <lineage>
        <taxon>Eukaryota</taxon>
        <taxon>Viridiplantae</taxon>
        <taxon>Chlorophyta</taxon>
        <taxon>core chlorophytes</taxon>
        <taxon>Trebouxiophyceae</taxon>
        <taxon>Trebouxiophyceae incertae sedis</taxon>
        <taxon>Coccomyxaceae</taxon>
        <taxon>Coccomyxa</taxon>
    </lineage>
</organism>
<feature type="region of interest" description="Disordered" evidence="2">
    <location>
        <begin position="296"/>
        <end position="426"/>
    </location>
</feature>
<evidence type="ECO:0000313" key="3">
    <source>
        <dbReference type="EMBL" id="CAK0782598.1"/>
    </source>
</evidence>
<dbReference type="PANTHER" id="PTHR45615">
    <property type="entry name" value="MYOSIN HEAVY CHAIN, NON-MUSCLE"/>
    <property type="match status" value="1"/>
</dbReference>
<name>A0AAV1I9V3_9CHLO</name>
<feature type="region of interest" description="Disordered" evidence="2">
    <location>
        <begin position="500"/>
        <end position="589"/>
    </location>
</feature>
<proteinExistence type="predicted"/>
<feature type="compositionally biased region" description="Low complexity" evidence="2">
    <location>
        <begin position="370"/>
        <end position="388"/>
    </location>
</feature>
<accession>A0AAV1I9V3</accession>
<dbReference type="AlphaFoldDB" id="A0AAV1I9V3"/>
<evidence type="ECO:0000313" key="4">
    <source>
        <dbReference type="Proteomes" id="UP001314263"/>
    </source>
</evidence>
<feature type="region of interest" description="Disordered" evidence="2">
    <location>
        <begin position="788"/>
        <end position="817"/>
    </location>
</feature>
<feature type="coiled-coil region" evidence="1">
    <location>
        <begin position="97"/>
        <end position="138"/>
    </location>
</feature>
<feature type="region of interest" description="Disordered" evidence="2">
    <location>
        <begin position="692"/>
        <end position="731"/>
    </location>
</feature>
<gene>
    <name evidence="3" type="ORF">CVIRNUC_005803</name>
</gene>
<keyword evidence="4" id="KW-1185">Reference proteome</keyword>
<evidence type="ECO:0000256" key="1">
    <source>
        <dbReference type="SAM" id="Coils"/>
    </source>
</evidence>
<comment type="caution">
    <text evidence="3">The sequence shown here is derived from an EMBL/GenBank/DDBJ whole genome shotgun (WGS) entry which is preliminary data.</text>
</comment>
<keyword evidence="1" id="KW-0175">Coiled coil</keyword>